<dbReference type="InterPro" id="IPR000727">
    <property type="entry name" value="T_SNARE_dom"/>
</dbReference>
<dbReference type="RefSeq" id="XP_022464468.1">
    <property type="nucleotide sequence ID" value="XM_022607921.1"/>
</dbReference>
<evidence type="ECO:0000259" key="3">
    <source>
        <dbReference type="SMART" id="SM00397"/>
    </source>
</evidence>
<keyword evidence="2" id="KW-0812">Transmembrane</keyword>
<feature type="compositionally biased region" description="Low complexity" evidence="1">
    <location>
        <begin position="126"/>
        <end position="135"/>
    </location>
</feature>
<dbReference type="AlphaFoldDB" id="J7RYI0"/>
<reference evidence="4 5" key="1">
    <citation type="journal article" date="2011" name="Proc. Natl. Acad. Sci. U.S.A.">
        <title>Evolutionary erosion of yeast sex chromosomes by mating-type switching accidents.</title>
        <authorList>
            <person name="Gordon J.L."/>
            <person name="Armisen D."/>
            <person name="Proux-Wera E."/>
            <person name="Oheigeartaigh S.S."/>
            <person name="Byrne K.P."/>
            <person name="Wolfe K.H."/>
        </authorList>
    </citation>
    <scope>NUCLEOTIDE SEQUENCE [LARGE SCALE GENOMIC DNA]</scope>
    <source>
        <strain evidence="5">ATCC MYA-139 / BCRC 22969 / CBS 8797 / CCRC 22969 / KCTC 17520 / NBRC 10181 / NCYC 3082</strain>
    </source>
</reference>
<evidence type="ECO:0000256" key="1">
    <source>
        <dbReference type="SAM" id="MobiDB-lite"/>
    </source>
</evidence>
<evidence type="ECO:0000256" key="2">
    <source>
        <dbReference type="SAM" id="Phobius"/>
    </source>
</evidence>
<organism evidence="4 5">
    <name type="scientific">Huiozyma naganishii (strain ATCC MYA-139 / BCRC 22969 / CBS 8797 / KCTC 17520 / NBRC 10181 / NCYC 3082 / Yp74L-3)</name>
    <name type="common">Yeast</name>
    <name type="synonym">Kazachstania naganishii</name>
    <dbReference type="NCBI Taxonomy" id="1071383"/>
    <lineage>
        <taxon>Eukaryota</taxon>
        <taxon>Fungi</taxon>
        <taxon>Dikarya</taxon>
        <taxon>Ascomycota</taxon>
        <taxon>Saccharomycotina</taxon>
        <taxon>Saccharomycetes</taxon>
        <taxon>Saccharomycetales</taxon>
        <taxon>Saccharomycetaceae</taxon>
        <taxon>Huiozyma</taxon>
    </lineage>
</organism>
<dbReference type="CDD" id="cd15859">
    <property type="entry name" value="SNARE_SYN8"/>
    <property type="match status" value="1"/>
</dbReference>
<dbReference type="STRING" id="1071383.J7RYI0"/>
<dbReference type="Gene3D" id="1.20.5.110">
    <property type="match status" value="1"/>
</dbReference>
<keyword evidence="2" id="KW-1133">Transmembrane helix</keyword>
<dbReference type="OrthoDB" id="244190at2759"/>
<feature type="domain" description="T-SNARE coiled-coil homology" evidence="3">
    <location>
        <begin position="155"/>
        <end position="223"/>
    </location>
</feature>
<evidence type="ECO:0000313" key="4">
    <source>
        <dbReference type="EMBL" id="CCK70222.1"/>
    </source>
</evidence>
<dbReference type="SMART" id="SM00397">
    <property type="entry name" value="t_SNARE"/>
    <property type="match status" value="1"/>
</dbReference>
<reference evidence="5" key="2">
    <citation type="submission" date="2012-08" db="EMBL/GenBank/DDBJ databases">
        <title>Genome sequence of Kazachstania naganishii.</title>
        <authorList>
            <person name="Gordon J.L."/>
            <person name="Armisen D."/>
            <person name="Proux-Wera E."/>
            <person name="OhEigeartaigh S.S."/>
            <person name="Byrne K.P."/>
            <person name="Wolfe K.H."/>
        </authorList>
    </citation>
    <scope>NUCLEOTIDE SEQUENCE [LARGE SCALE GENOMIC DNA]</scope>
    <source>
        <strain evidence="5">ATCC MYA-139 / BCRC 22969 / CBS 8797 / CCRC 22969 / KCTC 17520 / NBRC 10181 / NCYC 3082</strain>
    </source>
</reference>
<name>J7RYI0_HUIN7</name>
<gene>
    <name evidence="4" type="primary">KNAG0D04830</name>
    <name evidence="4" type="ordered locus">KNAG_0D04830</name>
</gene>
<dbReference type="GeneID" id="34525911"/>
<feature type="transmembrane region" description="Helical" evidence="2">
    <location>
        <begin position="231"/>
        <end position="248"/>
    </location>
</feature>
<protein>
    <recommendedName>
        <fullName evidence="3">t-SNARE coiled-coil homology domain-containing protein</fullName>
    </recommendedName>
</protein>
<keyword evidence="5" id="KW-1185">Reference proteome</keyword>
<dbReference type="Proteomes" id="UP000006310">
    <property type="component" value="Chromosome 4"/>
</dbReference>
<feature type="compositionally biased region" description="Basic and acidic residues" evidence="1">
    <location>
        <begin position="103"/>
        <end position="125"/>
    </location>
</feature>
<accession>J7RYI0</accession>
<proteinExistence type="predicted"/>
<feature type="region of interest" description="Disordered" evidence="1">
    <location>
        <begin position="103"/>
        <end position="137"/>
    </location>
</feature>
<dbReference type="SUPFAM" id="SSF58038">
    <property type="entry name" value="SNARE fusion complex"/>
    <property type="match status" value="1"/>
</dbReference>
<dbReference type="EMBL" id="HE978317">
    <property type="protein sequence ID" value="CCK70222.1"/>
    <property type="molecule type" value="Genomic_DNA"/>
</dbReference>
<dbReference type="eggNOG" id="ENOG502RZK4">
    <property type="taxonomic scope" value="Eukaryota"/>
</dbReference>
<keyword evidence="2" id="KW-0472">Membrane</keyword>
<dbReference type="Pfam" id="PF05739">
    <property type="entry name" value="SNARE"/>
    <property type="match status" value="1"/>
</dbReference>
<evidence type="ECO:0000313" key="5">
    <source>
        <dbReference type="Proteomes" id="UP000006310"/>
    </source>
</evidence>
<dbReference type="HOGENOM" id="CLU_1115901_0_0_1"/>
<sequence length="249" mass="27053">MTARMQGWEVEYELERLADFGEERSRLDGAVRRTVGARRTEAEGAGGCREGGASVALVGGASATAIGRFNELVAGISDVQPLKVPAQTAHQEQGKRVRFDESVSYRDDPGTPETAREAVEAESRTETVPATATAAPSPPHFAPYHDFRPPPNAELFAQQQQELATQDRALGHLATRVTNAHSISAEINDEVTDQNRYVLDDLEGLVQNTGRNLSRAKRRLAAVEHATRENAPCAVILVLLLILILLLLL</sequence>
<dbReference type="KEGG" id="kng:KNAG_0D04830"/>